<keyword evidence="3" id="KW-1185">Reference proteome</keyword>
<evidence type="ECO:0000259" key="1">
    <source>
        <dbReference type="Pfam" id="PF00144"/>
    </source>
</evidence>
<dbReference type="GO" id="GO:0016787">
    <property type="term" value="F:hydrolase activity"/>
    <property type="evidence" value="ECO:0007669"/>
    <property type="project" value="UniProtKB-KW"/>
</dbReference>
<sequence length="307" mass="34780">MKSDILDDLIESVKIQNLHVLSVVVRKDGDIIAEHNFEEAKPTLLWSVSKTFTSIGIGIAESEGYFSLNDKVVDYFVDDIIQVNDNLKKMTIHDLLCMSTGHVRCPLEKAIEENKSFDDISKLFFEEPIIFEPGTHFVYNNAATYMLSKVISITTGCSLKAYLMPRIFKPLGIPEPQWDSDVNGISLGCSGLYLTARELSKFGQLLLNGGLWNEKQLIPEAYIEQATKSQIDTSKFNEYFATMDHKQGYGYQIWMNSYPNSYRMDGLYGQYVVILPEKNAVITYVSNEQSNMTGVLELTWSTIVDKL</sequence>
<dbReference type="Gene3D" id="3.40.710.10">
    <property type="entry name" value="DD-peptidase/beta-lactamase superfamily"/>
    <property type="match status" value="1"/>
</dbReference>
<gene>
    <name evidence="2" type="ORF">I6U51_05715</name>
</gene>
<dbReference type="InterPro" id="IPR050789">
    <property type="entry name" value="Diverse_Enzym_Activities"/>
</dbReference>
<dbReference type="Proteomes" id="UP000622687">
    <property type="component" value="Unassembled WGS sequence"/>
</dbReference>
<accession>A0A934M2R1</accession>
<evidence type="ECO:0000313" key="2">
    <source>
        <dbReference type="EMBL" id="MBI6872205.1"/>
    </source>
</evidence>
<dbReference type="AlphaFoldDB" id="A0A934M2R1"/>
<reference evidence="2" key="1">
    <citation type="submission" date="2020-12" db="EMBL/GenBank/DDBJ databases">
        <title>Clostridium thailandense sp. nov., a novel acetogenic bacterium isolated from peat land soil in Thailand.</title>
        <authorList>
            <person name="Chaikitkaew S."/>
            <person name="Birkeland N.K."/>
        </authorList>
    </citation>
    <scope>NUCLEOTIDE SEQUENCE</scope>
    <source>
        <strain evidence="2">DSM 17425</strain>
    </source>
</reference>
<organism evidence="2 3">
    <name type="scientific">Clostridium aciditolerans</name>
    <dbReference type="NCBI Taxonomy" id="339861"/>
    <lineage>
        <taxon>Bacteria</taxon>
        <taxon>Bacillati</taxon>
        <taxon>Bacillota</taxon>
        <taxon>Clostridia</taxon>
        <taxon>Eubacteriales</taxon>
        <taxon>Clostridiaceae</taxon>
        <taxon>Clostridium</taxon>
    </lineage>
</organism>
<dbReference type="Pfam" id="PF00144">
    <property type="entry name" value="Beta-lactamase"/>
    <property type="match status" value="1"/>
</dbReference>
<keyword evidence="2" id="KW-0378">Hydrolase</keyword>
<dbReference type="SUPFAM" id="SSF56601">
    <property type="entry name" value="beta-lactamase/transpeptidase-like"/>
    <property type="match status" value="1"/>
</dbReference>
<dbReference type="InterPro" id="IPR001466">
    <property type="entry name" value="Beta-lactam-related"/>
</dbReference>
<feature type="domain" description="Beta-lactamase-related" evidence="1">
    <location>
        <begin position="16"/>
        <end position="292"/>
    </location>
</feature>
<evidence type="ECO:0000313" key="3">
    <source>
        <dbReference type="Proteomes" id="UP000622687"/>
    </source>
</evidence>
<comment type="caution">
    <text evidence="2">The sequence shown here is derived from an EMBL/GenBank/DDBJ whole genome shotgun (WGS) entry which is preliminary data.</text>
</comment>
<dbReference type="RefSeq" id="WP_211141696.1">
    <property type="nucleotide sequence ID" value="NZ_JAEEGB010000005.1"/>
</dbReference>
<dbReference type="PANTHER" id="PTHR43283:SF7">
    <property type="entry name" value="BETA-LACTAMASE-RELATED DOMAIN-CONTAINING PROTEIN"/>
    <property type="match status" value="1"/>
</dbReference>
<dbReference type="InterPro" id="IPR012338">
    <property type="entry name" value="Beta-lactam/transpept-like"/>
</dbReference>
<protein>
    <submittedName>
        <fullName evidence="2">Serine hydrolase</fullName>
    </submittedName>
</protein>
<dbReference type="EMBL" id="JAEEGB010000005">
    <property type="protein sequence ID" value="MBI6872205.1"/>
    <property type="molecule type" value="Genomic_DNA"/>
</dbReference>
<proteinExistence type="predicted"/>
<dbReference type="PANTHER" id="PTHR43283">
    <property type="entry name" value="BETA-LACTAMASE-RELATED"/>
    <property type="match status" value="1"/>
</dbReference>
<name>A0A934M2R1_9CLOT</name>